<feature type="region of interest" description="Disordered" evidence="1">
    <location>
        <begin position="145"/>
        <end position="165"/>
    </location>
</feature>
<keyword evidence="4" id="KW-1185">Reference proteome</keyword>
<proteinExistence type="predicted"/>
<evidence type="ECO:0000256" key="1">
    <source>
        <dbReference type="SAM" id="MobiDB-lite"/>
    </source>
</evidence>
<keyword evidence="2" id="KW-1133">Transmembrane helix</keyword>
<feature type="compositionally biased region" description="Basic residues" evidence="1">
    <location>
        <begin position="1"/>
        <end position="26"/>
    </location>
</feature>
<name>A0A1C7MFM3_GRIFR</name>
<protein>
    <recommendedName>
        <fullName evidence="5">Transmembrane protein</fullName>
    </recommendedName>
</protein>
<dbReference type="STRING" id="5627.A0A1C7MFM3"/>
<evidence type="ECO:0008006" key="5">
    <source>
        <dbReference type="Google" id="ProtNLM"/>
    </source>
</evidence>
<evidence type="ECO:0000256" key="2">
    <source>
        <dbReference type="SAM" id="Phobius"/>
    </source>
</evidence>
<comment type="caution">
    <text evidence="3">The sequence shown here is derived from an EMBL/GenBank/DDBJ whole genome shotgun (WGS) entry which is preliminary data.</text>
</comment>
<gene>
    <name evidence="3" type="ORF">A0H81_04293</name>
</gene>
<keyword evidence="2" id="KW-0472">Membrane</keyword>
<accession>A0A1C7MFM3</accession>
<dbReference type="AlphaFoldDB" id="A0A1C7MFM3"/>
<feature type="region of interest" description="Disordered" evidence="1">
    <location>
        <begin position="1"/>
        <end position="82"/>
    </location>
</feature>
<sequence length="575" mass="61566">MARKNSRRRASSRKPNKTSKKDKSHHSLSSDNLQEKSQQEQGGANDEHSKTTTTKSEAPKSTAKSQEKYLHSSTDVDVNAVPAPAPDTGLASTFQRPATIHTGILPVIPSRTITVPPTSGFSPLPPFTALSATTSLITFASSSLPTTAGSRGTSVAPDTKRPQAQTPKHLPTVIIALLAVGVAFLLSLEPSLSSDAFSDRNVHYADEESLFGGKERISGRPGSNVLWTWTQYTQPSVNKPQPALIGSQKTADTEDGYLGFIPPKTAATDFNEKGGYPFAVETTSNCGAPSGPPPLQQVQSALTRAANRVSAMSMSMYPGSPQSTIPDHSIGIAVGGASPLTADGMPVLQRSASKASTRRLSKNRRSLYYSSVPEKIGPFEDPSSDVYGGAQMMSPQLPIQPVPKVALRRSNSIQGRARVKAPYGPGSLLPRRRPPSPQPTLYPDDSITLAGDRRHPRLPGHNRVQSEAMSPSMEASARLGNLMLEEFTSMASLAYARPPTGIIAPSSTTKSKIPRKRADDKPPRVPSPPPLPSLAQMALAHTNPEDYTDYRSPTYSIYGLYEAQRKSRLPGEGGY</sequence>
<feature type="region of interest" description="Disordered" evidence="1">
    <location>
        <begin position="502"/>
        <end position="550"/>
    </location>
</feature>
<dbReference type="OMA" id="WTWTQYT"/>
<organism evidence="3 4">
    <name type="scientific">Grifola frondosa</name>
    <name type="common">Maitake</name>
    <name type="synonym">Polyporus frondosus</name>
    <dbReference type="NCBI Taxonomy" id="5627"/>
    <lineage>
        <taxon>Eukaryota</taxon>
        <taxon>Fungi</taxon>
        <taxon>Dikarya</taxon>
        <taxon>Basidiomycota</taxon>
        <taxon>Agaricomycotina</taxon>
        <taxon>Agaricomycetes</taxon>
        <taxon>Polyporales</taxon>
        <taxon>Grifolaceae</taxon>
        <taxon>Grifola</taxon>
    </lineage>
</organism>
<keyword evidence="2" id="KW-0812">Transmembrane</keyword>
<dbReference type="EMBL" id="LUGG01000004">
    <property type="protein sequence ID" value="OBZ75417.1"/>
    <property type="molecule type" value="Genomic_DNA"/>
</dbReference>
<evidence type="ECO:0000313" key="4">
    <source>
        <dbReference type="Proteomes" id="UP000092993"/>
    </source>
</evidence>
<dbReference type="OrthoDB" id="2983908at2759"/>
<evidence type="ECO:0000313" key="3">
    <source>
        <dbReference type="EMBL" id="OBZ75417.1"/>
    </source>
</evidence>
<reference evidence="3 4" key="1">
    <citation type="submission" date="2016-03" db="EMBL/GenBank/DDBJ databases">
        <title>Whole genome sequencing of Grifola frondosa 9006-11.</title>
        <authorList>
            <person name="Min B."/>
            <person name="Park H."/>
            <person name="Kim J.-G."/>
            <person name="Cho H."/>
            <person name="Oh Y.-L."/>
            <person name="Kong W.-S."/>
            <person name="Choi I.-G."/>
        </authorList>
    </citation>
    <scope>NUCLEOTIDE SEQUENCE [LARGE SCALE GENOMIC DNA]</scope>
    <source>
        <strain evidence="3 4">9006-11</strain>
    </source>
</reference>
<dbReference type="Proteomes" id="UP000092993">
    <property type="component" value="Unassembled WGS sequence"/>
</dbReference>
<feature type="transmembrane region" description="Helical" evidence="2">
    <location>
        <begin position="170"/>
        <end position="188"/>
    </location>
</feature>
<feature type="region of interest" description="Disordered" evidence="1">
    <location>
        <begin position="411"/>
        <end position="471"/>
    </location>
</feature>